<dbReference type="InterPro" id="IPR002798">
    <property type="entry name" value="SpoIIM-like"/>
</dbReference>
<dbReference type="Pfam" id="PF01944">
    <property type="entry name" value="SpoIIM"/>
    <property type="match status" value="1"/>
</dbReference>
<feature type="transmembrane region" description="Helical" evidence="1">
    <location>
        <begin position="164"/>
        <end position="183"/>
    </location>
</feature>
<keyword evidence="1" id="KW-1133">Transmembrane helix</keyword>
<dbReference type="PANTHER" id="PTHR35337">
    <property type="entry name" value="SLR1478 PROTEIN"/>
    <property type="match status" value="1"/>
</dbReference>
<keyword evidence="1" id="KW-0812">Transmembrane</keyword>
<feature type="transmembrane region" description="Helical" evidence="1">
    <location>
        <begin position="107"/>
        <end position="129"/>
    </location>
</feature>
<dbReference type="EMBL" id="LXSF01000012">
    <property type="protein sequence ID" value="OAM15339.1"/>
    <property type="molecule type" value="Genomic_DNA"/>
</dbReference>
<reference evidence="3" key="1">
    <citation type="submission" date="2016-05" db="EMBL/GenBank/DDBJ databases">
        <title>Draft genome of Corynebacterium afermentans subsp. afermentans LCDC 88199T.</title>
        <authorList>
            <person name="Bernier A.-M."/>
            <person name="Bernard K."/>
        </authorList>
    </citation>
    <scope>NUCLEOTIDE SEQUENCE [LARGE SCALE GENOMIC DNA]</scope>
    <source>
        <strain evidence="3">NML01-0328</strain>
    </source>
</reference>
<dbReference type="RefSeq" id="WP_064084877.1">
    <property type="nucleotide sequence ID" value="NZ_LXSF01000012.1"/>
</dbReference>
<gene>
    <name evidence="2" type="ORF">A7P85_09155</name>
</gene>
<accession>A0A1A9RAN1</accession>
<proteinExistence type="predicted"/>
<evidence type="ECO:0000313" key="2">
    <source>
        <dbReference type="EMBL" id="OAM15339.1"/>
    </source>
</evidence>
<dbReference type="Proteomes" id="UP000078003">
    <property type="component" value="Unassembled WGS sequence"/>
</dbReference>
<evidence type="ECO:0000313" key="3">
    <source>
        <dbReference type="Proteomes" id="UP000078003"/>
    </source>
</evidence>
<evidence type="ECO:0008006" key="4">
    <source>
        <dbReference type="Google" id="ProtNLM"/>
    </source>
</evidence>
<feature type="transmembrane region" description="Helical" evidence="1">
    <location>
        <begin position="190"/>
        <end position="215"/>
    </location>
</feature>
<comment type="caution">
    <text evidence="2">The sequence shown here is derived from an EMBL/GenBank/DDBJ whole genome shotgun (WGS) entry which is preliminary data.</text>
</comment>
<organism evidence="2 3">
    <name type="scientific">Eikenella corrodens</name>
    <dbReference type="NCBI Taxonomy" id="539"/>
    <lineage>
        <taxon>Bacteria</taxon>
        <taxon>Pseudomonadati</taxon>
        <taxon>Pseudomonadota</taxon>
        <taxon>Betaproteobacteria</taxon>
        <taxon>Neisseriales</taxon>
        <taxon>Neisseriaceae</taxon>
        <taxon>Eikenella</taxon>
    </lineage>
</organism>
<evidence type="ECO:0000256" key="1">
    <source>
        <dbReference type="SAM" id="Phobius"/>
    </source>
</evidence>
<sequence length="326" mass="36928">MRQLFFEEQHQAFWRTFEQDLQQLEKRRGSLSAQKTALFMQDYRTVCHHLAVATDRCYSGGLTDYLQYLCERAHQLLYVGQQVSLWVRCRDFVMQGFPQLVRREKKLVWLAHALFYLPFIVAFLLTAFYPDSVDKIEGLQHGPQLADSYKEMLDQYSEGTNREAWQNFLMAGYYIFNNIGIAFQSFASGILFGLGTVYLTVMNGWVIGGAMGYMTRDPAGPAFFSFVGAHGAFELTGIVMAAAGGLRLGLALLNPQGLSRRDALRIQGKQAVGLMNGGFLMLFIAAFIEGFWSPITSIPMILKYIVSIAMWLLVYAYLLYAGRRVA</sequence>
<feature type="transmembrane region" description="Helical" evidence="1">
    <location>
        <begin position="301"/>
        <end position="320"/>
    </location>
</feature>
<protein>
    <recommendedName>
        <fullName evidence="4">Stage II sporulation protein M</fullName>
    </recommendedName>
</protein>
<feature type="transmembrane region" description="Helical" evidence="1">
    <location>
        <begin position="235"/>
        <end position="253"/>
    </location>
</feature>
<keyword evidence="1" id="KW-0472">Membrane</keyword>
<feature type="transmembrane region" description="Helical" evidence="1">
    <location>
        <begin position="274"/>
        <end position="295"/>
    </location>
</feature>
<dbReference type="AlphaFoldDB" id="A0A1A9RAN1"/>
<dbReference type="PANTHER" id="PTHR35337:SF1">
    <property type="entry name" value="SLR1478 PROTEIN"/>
    <property type="match status" value="1"/>
</dbReference>
<name>A0A1A9RAN1_EIKCO</name>